<organism evidence="2 3">
    <name type="scientific">Trichonephila inaurata madagascariensis</name>
    <dbReference type="NCBI Taxonomy" id="2747483"/>
    <lineage>
        <taxon>Eukaryota</taxon>
        <taxon>Metazoa</taxon>
        <taxon>Ecdysozoa</taxon>
        <taxon>Arthropoda</taxon>
        <taxon>Chelicerata</taxon>
        <taxon>Arachnida</taxon>
        <taxon>Araneae</taxon>
        <taxon>Araneomorphae</taxon>
        <taxon>Entelegynae</taxon>
        <taxon>Araneoidea</taxon>
        <taxon>Nephilidae</taxon>
        <taxon>Trichonephila</taxon>
        <taxon>Trichonephila inaurata</taxon>
    </lineage>
</organism>
<evidence type="ECO:0000313" key="1">
    <source>
        <dbReference type="EMBL" id="GFY74592.1"/>
    </source>
</evidence>
<accession>A0A8X6YPH1</accession>
<dbReference type="EMBL" id="BMAV01020834">
    <property type="protein sequence ID" value="GFY74592.1"/>
    <property type="molecule type" value="Genomic_DNA"/>
</dbReference>
<dbReference type="AlphaFoldDB" id="A0A8X6YPH1"/>
<proteinExistence type="predicted"/>
<evidence type="ECO:0000313" key="3">
    <source>
        <dbReference type="Proteomes" id="UP000886998"/>
    </source>
</evidence>
<reference evidence="2" key="1">
    <citation type="submission" date="2020-08" db="EMBL/GenBank/DDBJ databases">
        <title>Multicomponent nature underlies the extraordinary mechanical properties of spider dragline silk.</title>
        <authorList>
            <person name="Kono N."/>
            <person name="Nakamura H."/>
            <person name="Mori M."/>
            <person name="Yoshida Y."/>
            <person name="Ohtoshi R."/>
            <person name="Malay A.D."/>
            <person name="Moran D.A.P."/>
            <person name="Tomita M."/>
            <person name="Numata K."/>
            <person name="Arakawa K."/>
        </authorList>
    </citation>
    <scope>NUCLEOTIDE SEQUENCE</scope>
</reference>
<dbReference type="EMBL" id="BMAV01020834">
    <property type="protein sequence ID" value="GFY74593.1"/>
    <property type="molecule type" value="Genomic_DNA"/>
</dbReference>
<dbReference type="Proteomes" id="UP000886998">
    <property type="component" value="Unassembled WGS sequence"/>
</dbReference>
<comment type="caution">
    <text evidence="2">The sequence shown here is derived from an EMBL/GenBank/DDBJ whole genome shotgun (WGS) entry which is preliminary data.</text>
</comment>
<keyword evidence="3" id="KW-1185">Reference proteome</keyword>
<protein>
    <submittedName>
        <fullName evidence="2">Uncharacterized protein</fullName>
    </submittedName>
</protein>
<evidence type="ECO:0000313" key="2">
    <source>
        <dbReference type="EMBL" id="GFY74593.1"/>
    </source>
</evidence>
<gene>
    <name evidence="1" type="ORF">TNIN_83491</name>
    <name evidence="2" type="ORF">TNIN_83501</name>
</gene>
<sequence>MQLFCSRMLKQICPSHWFYFDQWESTSNPRLETGIRKSAGGRKTAVNWSSNLGLPFSLDSGYLTPGFCQLGQVSGEYHR</sequence>
<name>A0A8X6YPH1_9ARAC</name>